<feature type="transmembrane region" description="Helical" evidence="2">
    <location>
        <begin position="59"/>
        <end position="79"/>
    </location>
</feature>
<reference evidence="3" key="2">
    <citation type="submission" date="2023-06" db="EMBL/GenBank/DDBJ databases">
        <authorList>
            <consortium name="Lawrence Berkeley National Laboratory"/>
            <person name="Mondo S.J."/>
            <person name="Hensen N."/>
            <person name="Bonometti L."/>
            <person name="Westerberg I."/>
            <person name="Brannstrom I.O."/>
            <person name="Guillou S."/>
            <person name="Cros-Aarteil S."/>
            <person name="Calhoun S."/>
            <person name="Haridas S."/>
            <person name="Kuo A."/>
            <person name="Pangilinan J."/>
            <person name="Riley R."/>
            <person name="Labutti K."/>
            <person name="Andreopoulos B."/>
            <person name="Lipzen A."/>
            <person name="Chen C."/>
            <person name="Yanf M."/>
            <person name="Daum C."/>
            <person name="Ng V."/>
            <person name="Clum A."/>
            <person name="Steindorff A."/>
            <person name="Ohm R."/>
            <person name="Martin F."/>
            <person name="Silar P."/>
            <person name="Natvig D."/>
            <person name="Lalanne C."/>
            <person name="Gautier V."/>
            <person name="Ament-Velasquez S.L."/>
            <person name="Kruys A."/>
            <person name="Hutchinson M.I."/>
            <person name="Powell A.J."/>
            <person name="Barry K."/>
            <person name="Miller A.N."/>
            <person name="Grigoriev I.V."/>
            <person name="Debuchy R."/>
            <person name="Gladieux P."/>
            <person name="Thoren M.H."/>
            <person name="Johannesson H."/>
        </authorList>
    </citation>
    <scope>NUCLEOTIDE SEQUENCE</scope>
    <source>
        <strain evidence="3">PSN324</strain>
    </source>
</reference>
<feature type="region of interest" description="Disordered" evidence="1">
    <location>
        <begin position="396"/>
        <end position="498"/>
    </location>
</feature>
<dbReference type="AlphaFoldDB" id="A0AAV9HF81"/>
<evidence type="ECO:0000313" key="4">
    <source>
        <dbReference type="Proteomes" id="UP001321749"/>
    </source>
</evidence>
<sequence>MAPVPSSAEPRLAPLALVASHVATAAYLTYTVGQSLWKSHKALGPSQDTRLRAAQRSKLTSAFGSLAGMGLVFAITSGYKYLELSYHGWALDRGIGVPNSPFSTSRLVGSNETDASQWHLRQWLSDTPIYLDALEIIAEKSRTLWWGQQLDLATLSWTTLLAIEGRRRNIPHLWAYALLAHLVSLSFAQNLFYVALLLTPAPIPTRQPSFLDRFFSPKPNNWIPNPPVVYSSLALSSAAALWLPWAAGSSWFPIAATLVKLLSFAPLILTTVAPQSWGTTHLAPHSSYRVITNTFQAISAASALLHAKTTVSSLFYNFPGPRKHRHNIKIPFDTQKRSKWERSATSIEKVLGSINDHPAVTAAGKDVLLCALSLGLWAAVRAVDVGNMLRSATPWYKSAESSPPGVSASVHEVDASSANQVLDRGNGTSMNLRSRGRRSKGDTDSNSIDGNPQTSRRRGRPRRSKVEFDLSSDIDQRSEMGDSTYKPTPAEKQDVDLGDVVPDDDFDWESASLAWGLSILGGLGTGAAAVFGGECIAR</sequence>
<protein>
    <submittedName>
        <fullName evidence="3">Uncharacterized protein</fullName>
    </submittedName>
</protein>
<accession>A0AAV9HF81</accession>
<name>A0AAV9HF81_9PEZI</name>
<proteinExistence type="predicted"/>
<keyword evidence="4" id="KW-1185">Reference proteome</keyword>
<feature type="compositionally biased region" description="Polar residues" evidence="1">
    <location>
        <begin position="416"/>
        <end position="432"/>
    </location>
</feature>
<comment type="caution">
    <text evidence="3">The sequence shown here is derived from an EMBL/GenBank/DDBJ whole genome shotgun (WGS) entry which is preliminary data.</text>
</comment>
<feature type="transmembrane region" description="Helical" evidence="2">
    <location>
        <begin position="12"/>
        <end position="33"/>
    </location>
</feature>
<feature type="compositionally biased region" description="Basic and acidic residues" evidence="1">
    <location>
        <begin position="464"/>
        <end position="480"/>
    </location>
</feature>
<evidence type="ECO:0000256" key="1">
    <source>
        <dbReference type="SAM" id="MobiDB-lite"/>
    </source>
</evidence>
<reference evidence="3" key="1">
    <citation type="journal article" date="2023" name="Mol. Phylogenet. Evol.">
        <title>Genome-scale phylogeny and comparative genomics of the fungal order Sordariales.</title>
        <authorList>
            <person name="Hensen N."/>
            <person name="Bonometti L."/>
            <person name="Westerberg I."/>
            <person name="Brannstrom I.O."/>
            <person name="Guillou S."/>
            <person name="Cros-Aarteil S."/>
            <person name="Calhoun S."/>
            <person name="Haridas S."/>
            <person name="Kuo A."/>
            <person name="Mondo S."/>
            <person name="Pangilinan J."/>
            <person name="Riley R."/>
            <person name="LaButti K."/>
            <person name="Andreopoulos B."/>
            <person name="Lipzen A."/>
            <person name="Chen C."/>
            <person name="Yan M."/>
            <person name="Daum C."/>
            <person name="Ng V."/>
            <person name="Clum A."/>
            <person name="Steindorff A."/>
            <person name="Ohm R.A."/>
            <person name="Martin F."/>
            <person name="Silar P."/>
            <person name="Natvig D.O."/>
            <person name="Lalanne C."/>
            <person name="Gautier V."/>
            <person name="Ament-Velasquez S.L."/>
            <person name="Kruys A."/>
            <person name="Hutchinson M.I."/>
            <person name="Powell A.J."/>
            <person name="Barry K."/>
            <person name="Miller A.N."/>
            <person name="Grigoriev I.V."/>
            <person name="Debuchy R."/>
            <person name="Gladieux P."/>
            <person name="Hiltunen Thoren M."/>
            <person name="Johannesson H."/>
        </authorList>
    </citation>
    <scope>NUCLEOTIDE SEQUENCE</scope>
    <source>
        <strain evidence="3">PSN324</strain>
    </source>
</reference>
<evidence type="ECO:0000256" key="2">
    <source>
        <dbReference type="SAM" id="Phobius"/>
    </source>
</evidence>
<evidence type="ECO:0000313" key="3">
    <source>
        <dbReference type="EMBL" id="KAK4459147.1"/>
    </source>
</evidence>
<dbReference type="Proteomes" id="UP001321749">
    <property type="component" value="Unassembled WGS sequence"/>
</dbReference>
<feature type="compositionally biased region" description="Polar residues" evidence="1">
    <location>
        <begin position="444"/>
        <end position="454"/>
    </location>
</feature>
<organism evidence="3 4">
    <name type="scientific">Cladorrhinum samala</name>
    <dbReference type="NCBI Taxonomy" id="585594"/>
    <lineage>
        <taxon>Eukaryota</taxon>
        <taxon>Fungi</taxon>
        <taxon>Dikarya</taxon>
        <taxon>Ascomycota</taxon>
        <taxon>Pezizomycotina</taxon>
        <taxon>Sordariomycetes</taxon>
        <taxon>Sordariomycetidae</taxon>
        <taxon>Sordariales</taxon>
        <taxon>Podosporaceae</taxon>
        <taxon>Cladorrhinum</taxon>
    </lineage>
</organism>
<keyword evidence="2" id="KW-0812">Transmembrane</keyword>
<gene>
    <name evidence="3" type="ORF">QBC42DRAFT_12402</name>
</gene>
<keyword evidence="2" id="KW-1133">Transmembrane helix</keyword>
<dbReference type="EMBL" id="MU865045">
    <property type="protein sequence ID" value="KAK4459147.1"/>
    <property type="molecule type" value="Genomic_DNA"/>
</dbReference>
<keyword evidence="2" id="KW-0472">Membrane</keyword>